<proteinExistence type="predicted"/>
<dbReference type="GO" id="GO:0016020">
    <property type="term" value="C:membrane"/>
    <property type="evidence" value="ECO:0007669"/>
    <property type="project" value="UniProtKB-SubCell"/>
</dbReference>
<comment type="caution">
    <text evidence="6">The sequence shown here is derived from an EMBL/GenBank/DDBJ whole genome shotgun (WGS) entry which is preliminary data.</text>
</comment>
<evidence type="ECO:0000256" key="4">
    <source>
        <dbReference type="ARBA" id="ARBA00023136"/>
    </source>
</evidence>
<feature type="transmembrane region" description="Helical" evidence="5">
    <location>
        <begin position="136"/>
        <end position="154"/>
    </location>
</feature>
<reference evidence="6" key="2">
    <citation type="submission" date="2020-09" db="EMBL/GenBank/DDBJ databases">
        <authorList>
            <person name="Sun Q."/>
            <person name="Sedlacek I."/>
        </authorList>
    </citation>
    <scope>NUCLEOTIDE SEQUENCE</scope>
    <source>
        <strain evidence="6">CCM 7905</strain>
    </source>
</reference>
<evidence type="ECO:0000256" key="1">
    <source>
        <dbReference type="ARBA" id="ARBA00004141"/>
    </source>
</evidence>
<evidence type="ECO:0000313" key="6">
    <source>
        <dbReference type="EMBL" id="GGG10702.1"/>
    </source>
</evidence>
<evidence type="ECO:0000256" key="2">
    <source>
        <dbReference type="ARBA" id="ARBA00022692"/>
    </source>
</evidence>
<feature type="transmembrane region" description="Helical" evidence="5">
    <location>
        <begin position="161"/>
        <end position="179"/>
    </location>
</feature>
<dbReference type="AlphaFoldDB" id="A0A917D4S0"/>
<keyword evidence="2 5" id="KW-0812">Transmembrane</keyword>
<sequence>MNAVAYLVVVFAVFRGVQSVTDTRALILRPRRSALVLWTLVAVPSAAQFVVPDIYDALSRQPDLVRNEYQVWRLITSAYVQDGGVFGTVTNLIILYIVAALAVPLWGRLHTGLLFVFGTVLFNVPAVYFYPSEGGGNSGATFFLATSILALLVVRDRSRTVVAASAAAVVVGVVLIAIGDAHGTAFLGGVVVGAVVAVAGGPAAGKRGSAQAPT</sequence>
<dbReference type="InterPro" id="IPR035952">
    <property type="entry name" value="Rhomboid-like_sf"/>
</dbReference>
<dbReference type="Gene3D" id="1.20.1540.10">
    <property type="entry name" value="Rhomboid-like"/>
    <property type="match status" value="1"/>
</dbReference>
<reference evidence="6" key="1">
    <citation type="journal article" date="2014" name="Int. J. Syst. Evol. Microbiol.">
        <title>Complete genome sequence of Corynebacterium casei LMG S-19264T (=DSM 44701T), isolated from a smear-ripened cheese.</title>
        <authorList>
            <consortium name="US DOE Joint Genome Institute (JGI-PGF)"/>
            <person name="Walter F."/>
            <person name="Albersmeier A."/>
            <person name="Kalinowski J."/>
            <person name="Ruckert C."/>
        </authorList>
    </citation>
    <scope>NUCLEOTIDE SEQUENCE</scope>
    <source>
        <strain evidence="6">CCM 7905</strain>
    </source>
</reference>
<evidence type="ECO:0000256" key="5">
    <source>
        <dbReference type="SAM" id="Phobius"/>
    </source>
</evidence>
<dbReference type="Proteomes" id="UP000654257">
    <property type="component" value="Unassembled WGS sequence"/>
</dbReference>
<keyword evidence="7" id="KW-1185">Reference proteome</keyword>
<name>A0A917D4S0_9NOCA</name>
<evidence type="ECO:0000256" key="3">
    <source>
        <dbReference type="ARBA" id="ARBA00022989"/>
    </source>
</evidence>
<gene>
    <name evidence="6" type="ORF">GCM10007304_25960</name>
</gene>
<feature type="transmembrane region" description="Helical" evidence="5">
    <location>
        <begin position="113"/>
        <end position="130"/>
    </location>
</feature>
<feature type="transmembrane region" description="Helical" evidence="5">
    <location>
        <begin position="84"/>
        <end position="106"/>
    </location>
</feature>
<evidence type="ECO:0008006" key="8">
    <source>
        <dbReference type="Google" id="ProtNLM"/>
    </source>
</evidence>
<comment type="subcellular location">
    <subcellularLocation>
        <location evidence="1">Membrane</location>
        <topology evidence="1">Multi-pass membrane protein</topology>
    </subcellularLocation>
</comment>
<dbReference type="EMBL" id="BMCU01000002">
    <property type="protein sequence ID" value="GGG10702.1"/>
    <property type="molecule type" value="Genomic_DNA"/>
</dbReference>
<protein>
    <recommendedName>
        <fullName evidence="8">Rhomboid family intramembrane serine protease</fullName>
    </recommendedName>
</protein>
<keyword evidence="3 5" id="KW-1133">Transmembrane helix</keyword>
<keyword evidence="4 5" id="KW-0472">Membrane</keyword>
<feature type="transmembrane region" description="Helical" evidence="5">
    <location>
        <begin position="185"/>
        <end position="205"/>
    </location>
</feature>
<dbReference type="SUPFAM" id="SSF144091">
    <property type="entry name" value="Rhomboid-like"/>
    <property type="match status" value="1"/>
</dbReference>
<organism evidence="6 7">
    <name type="scientific">Rhodococcoides trifolii</name>
    <dbReference type="NCBI Taxonomy" id="908250"/>
    <lineage>
        <taxon>Bacteria</taxon>
        <taxon>Bacillati</taxon>
        <taxon>Actinomycetota</taxon>
        <taxon>Actinomycetes</taxon>
        <taxon>Mycobacteriales</taxon>
        <taxon>Nocardiaceae</taxon>
        <taxon>Rhodococcoides</taxon>
    </lineage>
</organism>
<evidence type="ECO:0000313" key="7">
    <source>
        <dbReference type="Proteomes" id="UP000654257"/>
    </source>
</evidence>
<accession>A0A917D4S0</accession>